<evidence type="ECO:0000256" key="2">
    <source>
        <dbReference type="SAM" id="MobiDB-lite"/>
    </source>
</evidence>
<dbReference type="PANTHER" id="PTHR11328">
    <property type="entry name" value="MAJOR FACILITATOR SUPERFAMILY DOMAIN-CONTAINING PROTEIN"/>
    <property type="match status" value="1"/>
</dbReference>
<dbReference type="AlphaFoldDB" id="A0A1D1V8Z4"/>
<dbReference type="GO" id="GO:0005886">
    <property type="term" value="C:plasma membrane"/>
    <property type="evidence" value="ECO:0007669"/>
    <property type="project" value="TreeGrafter"/>
</dbReference>
<feature type="transmembrane region" description="Helical" evidence="3">
    <location>
        <begin position="446"/>
        <end position="467"/>
    </location>
</feature>
<evidence type="ECO:0000256" key="1">
    <source>
        <dbReference type="ARBA" id="ARBA00008335"/>
    </source>
</evidence>
<proteinExistence type="inferred from homology"/>
<feature type="transmembrane region" description="Helical" evidence="3">
    <location>
        <begin position="412"/>
        <end position="434"/>
    </location>
</feature>
<dbReference type="OrthoDB" id="1730117at2759"/>
<dbReference type="FunFam" id="1.20.1250.20:FF:000431">
    <property type="entry name" value="Predicted protein"/>
    <property type="match status" value="1"/>
</dbReference>
<feature type="transmembrane region" description="Helical" evidence="3">
    <location>
        <begin position="265"/>
        <end position="285"/>
    </location>
</feature>
<feature type="transmembrane region" description="Helical" evidence="3">
    <location>
        <begin position="315"/>
        <end position="337"/>
    </location>
</feature>
<organism evidence="4 5">
    <name type="scientific">Ramazzottius varieornatus</name>
    <name type="common">Water bear</name>
    <name type="synonym">Tardigrade</name>
    <dbReference type="NCBI Taxonomy" id="947166"/>
    <lineage>
        <taxon>Eukaryota</taxon>
        <taxon>Metazoa</taxon>
        <taxon>Ecdysozoa</taxon>
        <taxon>Tardigrada</taxon>
        <taxon>Eutardigrada</taxon>
        <taxon>Parachela</taxon>
        <taxon>Hypsibioidea</taxon>
        <taxon>Ramazzottiidae</taxon>
        <taxon>Ramazzottius</taxon>
    </lineage>
</organism>
<dbReference type="Gene3D" id="1.20.1250.20">
    <property type="entry name" value="MFS general substrate transporter like domains"/>
    <property type="match status" value="2"/>
</dbReference>
<accession>A0A1D1V8Z4</accession>
<evidence type="ECO:0000313" key="4">
    <source>
        <dbReference type="EMBL" id="GAU98136.1"/>
    </source>
</evidence>
<keyword evidence="3" id="KW-0812">Transmembrane</keyword>
<feature type="transmembrane region" description="Helical" evidence="3">
    <location>
        <begin position="153"/>
        <end position="170"/>
    </location>
</feature>
<feature type="transmembrane region" description="Helical" evidence="3">
    <location>
        <begin position="487"/>
        <end position="507"/>
    </location>
</feature>
<name>A0A1D1V8Z4_RAMVA</name>
<dbReference type="CDD" id="cd17491">
    <property type="entry name" value="MFS_MFSD12"/>
    <property type="match status" value="1"/>
</dbReference>
<dbReference type="EMBL" id="BDGG01000004">
    <property type="protein sequence ID" value="GAU98136.1"/>
    <property type="molecule type" value="Genomic_DNA"/>
</dbReference>
<dbReference type="PANTHER" id="PTHR11328:SF28">
    <property type="entry name" value="MAJOR FACILITATOR SUPERFAMILY DOMAIN-CONTAINING PROTEIN 12"/>
    <property type="match status" value="1"/>
</dbReference>
<keyword evidence="5" id="KW-1185">Reference proteome</keyword>
<dbReference type="InterPro" id="IPR036259">
    <property type="entry name" value="MFS_trans_sf"/>
</dbReference>
<gene>
    <name evidence="4" type="primary">RvY_09317-1</name>
    <name evidence="4" type="synonym">RvY_09317.1</name>
    <name evidence="4" type="ORF">RvY_09317</name>
</gene>
<sequence length="528" mass="58651">MKRFCFKLSKVFTQLYCALRIRARRFTRQASSNNNGEADMEEGGIGQRAQSHDPLPVETTTFHSSSTMKQTSRLPLLRKACYGVGHVLNDLCAAMWFSYLLVFLHQVLNFSSTFAGAVILLGQVADAVATPFVGYESDQSRSGFFGYGRRKSWHLIGTFCVVATFPFLFIDCISCHDSHDWAKFIYFAPFVLIFQFGWASVQIASLAMIPDLTSDDSERVELNSIRYAWTIASNLLVFVLTAFVLRYGNKDSERVTPNDAGTFQLIVFVVVGIGVVFSVIFHLGVKEQPFTHQHSVGLSDEMTLPGRRHMTWKSWFIEPHFYIVSCLYMSTRLFVNLTQVYMPMYILDTLRMSKESIGYVPFVVYFVGFLCSIIMKPATRRIGKKVTCVLGIMAGLAVTGWIQFLNVDDKNIYGIAALLGASGTILTISSQSITNDLIAGNTETGAFVFGVMSFADKLANGAAVMAVQLLQPATTDHMAHSDFFGKVMVYVPTGACLIALVSIVALVNQTVGLRNRRTDWTEALIPAS</sequence>
<dbReference type="Proteomes" id="UP000186922">
    <property type="component" value="Unassembled WGS sequence"/>
</dbReference>
<dbReference type="GO" id="GO:0015293">
    <property type="term" value="F:symporter activity"/>
    <property type="evidence" value="ECO:0007669"/>
    <property type="project" value="InterPro"/>
</dbReference>
<evidence type="ECO:0000256" key="3">
    <source>
        <dbReference type="SAM" id="Phobius"/>
    </source>
</evidence>
<comment type="caution">
    <text evidence="4">The sequence shown here is derived from an EMBL/GenBank/DDBJ whole genome shotgun (WGS) entry which is preliminary data.</text>
</comment>
<feature type="transmembrane region" description="Helical" evidence="3">
    <location>
        <begin position="114"/>
        <end position="133"/>
    </location>
</feature>
<dbReference type="GO" id="GO:0008643">
    <property type="term" value="P:carbohydrate transport"/>
    <property type="evidence" value="ECO:0007669"/>
    <property type="project" value="InterPro"/>
</dbReference>
<keyword evidence="3" id="KW-0472">Membrane</keyword>
<protein>
    <recommendedName>
        <fullName evidence="6">Major facilitator superfamily (MFS) profile domain-containing protein</fullName>
    </recommendedName>
</protein>
<reference evidence="4 5" key="1">
    <citation type="journal article" date="2016" name="Nat. Commun.">
        <title>Extremotolerant tardigrade genome and improved radiotolerance of human cultured cells by tardigrade-unique protein.</title>
        <authorList>
            <person name="Hashimoto T."/>
            <person name="Horikawa D.D."/>
            <person name="Saito Y."/>
            <person name="Kuwahara H."/>
            <person name="Kozuka-Hata H."/>
            <person name="Shin-I T."/>
            <person name="Minakuchi Y."/>
            <person name="Ohishi K."/>
            <person name="Motoyama A."/>
            <person name="Aizu T."/>
            <person name="Enomoto A."/>
            <person name="Kondo K."/>
            <person name="Tanaka S."/>
            <person name="Hara Y."/>
            <person name="Koshikawa S."/>
            <person name="Sagara H."/>
            <person name="Miura T."/>
            <person name="Yokobori S."/>
            <person name="Miyagawa K."/>
            <person name="Suzuki Y."/>
            <person name="Kubo T."/>
            <person name="Oyama M."/>
            <person name="Kohara Y."/>
            <person name="Fujiyama A."/>
            <person name="Arakawa K."/>
            <person name="Katayama T."/>
            <person name="Toyoda A."/>
            <person name="Kunieda T."/>
        </authorList>
    </citation>
    <scope>NUCLEOTIDE SEQUENCE [LARGE SCALE GENOMIC DNA]</scope>
    <source>
        <strain evidence="4 5">YOKOZUNA-1</strain>
    </source>
</reference>
<evidence type="ECO:0008006" key="6">
    <source>
        <dbReference type="Google" id="ProtNLM"/>
    </source>
</evidence>
<dbReference type="Pfam" id="PF13347">
    <property type="entry name" value="MFS_2"/>
    <property type="match status" value="1"/>
</dbReference>
<feature type="transmembrane region" description="Helical" evidence="3">
    <location>
        <begin position="357"/>
        <end position="375"/>
    </location>
</feature>
<feature type="transmembrane region" description="Helical" evidence="3">
    <location>
        <begin position="185"/>
        <end position="207"/>
    </location>
</feature>
<feature type="region of interest" description="Disordered" evidence="2">
    <location>
        <begin position="30"/>
        <end position="53"/>
    </location>
</feature>
<dbReference type="SUPFAM" id="SSF103473">
    <property type="entry name" value="MFS general substrate transporter"/>
    <property type="match status" value="1"/>
</dbReference>
<dbReference type="STRING" id="947166.A0A1D1V8Z4"/>
<feature type="transmembrane region" description="Helical" evidence="3">
    <location>
        <begin position="227"/>
        <end position="245"/>
    </location>
</feature>
<comment type="similarity">
    <text evidence="1">Belongs to the major facilitator superfamily.</text>
</comment>
<feature type="transmembrane region" description="Helical" evidence="3">
    <location>
        <begin position="387"/>
        <end position="406"/>
    </location>
</feature>
<dbReference type="InterPro" id="IPR039672">
    <property type="entry name" value="MFS_2"/>
</dbReference>
<feature type="transmembrane region" description="Helical" evidence="3">
    <location>
        <begin position="87"/>
        <end position="108"/>
    </location>
</feature>
<evidence type="ECO:0000313" key="5">
    <source>
        <dbReference type="Proteomes" id="UP000186922"/>
    </source>
</evidence>
<keyword evidence="3" id="KW-1133">Transmembrane helix</keyword>